<dbReference type="Gene3D" id="3.30.70.270">
    <property type="match status" value="1"/>
</dbReference>
<name>A0A5B8RFN3_9ZZZZ</name>
<dbReference type="Pfam" id="PF00990">
    <property type="entry name" value="GGDEF"/>
    <property type="match status" value="1"/>
</dbReference>
<evidence type="ECO:0000259" key="1">
    <source>
        <dbReference type="PROSITE" id="PS50887"/>
    </source>
</evidence>
<dbReference type="EMBL" id="MN079249">
    <property type="protein sequence ID" value="QEA07441.1"/>
    <property type="molecule type" value="Genomic_DNA"/>
</dbReference>
<dbReference type="PANTHER" id="PTHR45138">
    <property type="entry name" value="REGULATORY COMPONENTS OF SENSORY TRANSDUCTION SYSTEM"/>
    <property type="match status" value="1"/>
</dbReference>
<dbReference type="GO" id="GO:0052621">
    <property type="term" value="F:diguanylate cyclase activity"/>
    <property type="evidence" value="ECO:0007669"/>
    <property type="project" value="TreeGrafter"/>
</dbReference>
<evidence type="ECO:0000313" key="2">
    <source>
        <dbReference type="EMBL" id="QEA07441.1"/>
    </source>
</evidence>
<dbReference type="FunFam" id="3.30.70.270:FF:000001">
    <property type="entry name" value="Diguanylate cyclase domain protein"/>
    <property type="match status" value="1"/>
</dbReference>
<dbReference type="CDD" id="cd01949">
    <property type="entry name" value="GGDEF"/>
    <property type="match status" value="1"/>
</dbReference>
<reference evidence="2" key="1">
    <citation type="submission" date="2019-06" db="EMBL/GenBank/DDBJ databases">
        <authorList>
            <person name="Murdoch R.W."/>
            <person name="Fathepure B."/>
        </authorList>
    </citation>
    <scope>NUCLEOTIDE SEQUENCE</scope>
</reference>
<dbReference type="InterPro" id="IPR035965">
    <property type="entry name" value="PAS-like_dom_sf"/>
</dbReference>
<protein>
    <recommendedName>
        <fullName evidence="1">GGDEF domain-containing protein</fullName>
    </recommendedName>
</protein>
<feature type="domain" description="GGDEF" evidence="1">
    <location>
        <begin position="180"/>
        <end position="313"/>
    </location>
</feature>
<dbReference type="PROSITE" id="PS50887">
    <property type="entry name" value="GGDEF"/>
    <property type="match status" value="1"/>
</dbReference>
<dbReference type="InterPro" id="IPR029787">
    <property type="entry name" value="Nucleotide_cyclase"/>
</dbReference>
<dbReference type="PANTHER" id="PTHR45138:SF9">
    <property type="entry name" value="DIGUANYLATE CYCLASE DGCM-RELATED"/>
    <property type="match status" value="1"/>
</dbReference>
<dbReference type="AlphaFoldDB" id="A0A5B8RFN3"/>
<dbReference type="SUPFAM" id="SSF55785">
    <property type="entry name" value="PYP-like sensor domain (PAS domain)"/>
    <property type="match status" value="1"/>
</dbReference>
<dbReference type="SUPFAM" id="SSF55073">
    <property type="entry name" value="Nucleotide cyclase"/>
    <property type="match status" value="1"/>
</dbReference>
<dbReference type="GO" id="GO:0043709">
    <property type="term" value="P:cell adhesion involved in single-species biofilm formation"/>
    <property type="evidence" value="ECO:0007669"/>
    <property type="project" value="TreeGrafter"/>
</dbReference>
<dbReference type="Gene3D" id="3.30.450.20">
    <property type="entry name" value="PAS domain"/>
    <property type="match status" value="1"/>
</dbReference>
<gene>
    <name evidence="2" type="ORF">KBTEX_03792</name>
</gene>
<proteinExistence type="predicted"/>
<dbReference type="GO" id="GO:0005886">
    <property type="term" value="C:plasma membrane"/>
    <property type="evidence" value="ECO:0007669"/>
    <property type="project" value="TreeGrafter"/>
</dbReference>
<dbReference type="SMART" id="SM00267">
    <property type="entry name" value="GGDEF"/>
    <property type="match status" value="1"/>
</dbReference>
<dbReference type="NCBIfam" id="TIGR00254">
    <property type="entry name" value="GGDEF"/>
    <property type="match status" value="1"/>
</dbReference>
<dbReference type="InterPro" id="IPR043128">
    <property type="entry name" value="Rev_trsase/Diguanyl_cyclase"/>
</dbReference>
<organism evidence="2">
    <name type="scientific">uncultured organism</name>
    <dbReference type="NCBI Taxonomy" id="155900"/>
    <lineage>
        <taxon>unclassified sequences</taxon>
        <taxon>environmental samples</taxon>
    </lineage>
</organism>
<dbReference type="InterPro" id="IPR050469">
    <property type="entry name" value="Diguanylate_Cyclase"/>
</dbReference>
<accession>A0A5B8RFN3</accession>
<sequence length="315" mass="35462">MPEYVLLDNLVTALNIGVVIVDRERRVRLWNHFMEMHSGHTAAWIKGRDLCEVFPELPQDWFSAKLRSVAYTRQAAFSSWTERPWLFRFDNPHQVTGGPKSMYQDCTFLPLAGPEDERVEHICVTVMDVTDTAVYQQQLQDAQARLLEMSIRDPLTGISNRRHLEECLATEYQRARRYELPLSVIMFDIDHFKRINDTFGHQAGDDVIRRVAGIAEAQRRTPDTLGRYGGEEFTLVLPETGLEGAHAAAHRLCDTIAETAIPASSETIHTTVSVGVAALDTGDDSHDKLLDRADAALYEAKSMGRNSVVVARPAE</sequence>
<dbReference type="InterPro" id="IPR000160">
    <property type="entry name" value="GGDEF_dom"/>
</dbReference>